<dbReference type="InterPro" id="IPR000357">
    <property type="entry name" value="HEAT"/>
</dbReference>
<evidence type="ECO:0000256" key="4">
    <source>
        <dbReference type="ARBA" id="ARBA00061308"/>
    </source>
</evidence>
<evidence type="ECO:0000256" key="2">
    <source>
        <dbReference type="ARBA" id="ARBA00022490"/>
    </source>
</evidence>
<dbReference type="STRING" id="9598.ENSPTRP00000085292"/>
<evidence type="ECO:0000313" key="7">
    <source>
        <dbReference type="Proteomes" id="UP000236370"/>
    </source>
</evidence>
<dbReference type="GO" id="GO:0008283">
    <property type="term" value="P:cell population proliferation"/>
    <property type="evidence" value="ECO:0007669"/>
    <property type="project" value="InterPro"/>
</dbReference>
<organism evidence="6 7">
    <name type="scientific">Pan troglodytes</name>
    <name type="common">Chimpanzee</name>
    <dbReference type="NCBI Taxonomy" id="9598"/>
    <lineage>
        <taxon>Eukaryota</taxon>
        <taxon>Metazoa</taxon>
        <taxon>Chordata</taxon>
        <taxon>Craniata</taxon>
        <taxon>Vertebrata</taxon>
        <taxon>Euteleostomi</taxon>
        <taxon>Mammalia</taxon>
        <taxon>Eutheria</taxon>
        <taxon>Euarchontoglires</taxon>
        <taxon>Primates</taxon>
        <taxon>Haplorrhini</taxon>
        <taxon>Catarrhini</taxon>
        <taxon>Hominidae</taxon>
        <taxon>Pan</taxon>
    </lineage>
</organism>
<keyword evidence="2" id="KW-0963">Cytoplasm</keyword>
<evidence type="ECO:0000256" key="5">
    <source>
        <dbReference type="SAM" id="MobiDB-lite"/>
    </source>
</evidence>
<dbReference type="AlphaFoldDB" id="A0A2J8KJG3"/>
<evidence type="ECO:0000256" key="1">
    <source>
        <dbReference type="ARBA" id="ARBA00004496"/>
    </source>
</evidence>
<dbReference type="PANTHER" id="PTHR21331">
    <property type="entry name" value="BRCA1-ASSOCIATED ATM ACTIVATOR 1"/>
    <property type="match status" value="1"/>
</dbReference>
<dbReference type="Pfam" id="PF02985">
    <property type="entry name" value="HEAT"/>
    <property type="match status" value="1"/>
</dbReference>
<comment type="caution">
    <text evidence="6">The sequence shown here is derived from an EMBL/GenBank/DDBJ whole genome shotgun (WGS) entry which is preliminary data.</text>
</comment>
<name>A0A2J8KJG3_PANTR</name>
<dbReference type="InterPro" id="IPR011989">
    <property type="entry name" value="ARM-like"/>
</dbReference>
<feature type="region of interest" description="Disordered" evidence="5">
    <location>
        <begin position="845"/>
        <end position="874"/>
    </location>
</feature>
<dbReference type="GO" id="GO:0005737">
    <property type="term" value="C:cytoplasm"/>
    <property type="evidence" value="ECO:0007669"/>
    <property type="project" value="UniProtKB-SubCell"/>
</dbReference>
<comment type="subcellular location">
    <subcellularLocation>
        <location evidence="1">Cytoplasm</location>
    </subcellularLocation>
</comment>
<evidence type="ECO:0000313" key="6">
    <source>
        <dbReference type="EMBL" id="PNI35165.1"/>
    </source>
</evidence>
<reference evidence="6 7" key="1">
    <citation type="submission" date="2017-12" db="EMBL/GenBank/DDBJ databases">
        <title>High-resolution comparative analysis of great ape genomes.</title>
        <authorList>
            <person name="Pollen A."/>
            <person name="Hastie A."/>
            <person name="Hormozdiari F."/>
            <person name="Dougherty M."/>
            <person name="Liu R."/>
            <person name="Chaisson M."/>
            <person name="Hoppe E."/>
            <person name="Hill C."/>
            <person name="Pang A."/>
            <person name="Hillier L."/>
            <person name="Baker C."/>
            <person name="Armstrong J."/>
            <person name="Shendure J."/>
            <person name="Paten B."/>
            <person name="Wilson R."/>
            <person name="Chao H."/>
            <person name="Schneider V."/>
            <person name="Ventura M."/>
            <person name="Kronenberg Z."/>
            <person name="Murali S."/>
            <person name="Gordon D."/>
            <person name="Cantsilieris S."/>
            <person name="Munson K."/>
            <person name="Nelson B."/>
            <person name="Raja A."/>
            <person name="Underwood J."/>
            <person name="Diekhans M."/>
            <person name="Fiddes I."/>
            <person name="Haussler D."/>
            <person name="Eichler E."/>
        </authorList>
    </citation>
    <scope>NUCLEOTIDE SEQUENCE [LARGE SCALE GENOMIC DNA]</scope>
    <source>
        <strain evidence="6">Yerkes chimp pedigree #C0471</strain>
    </source>
</reference>
<proteinExistence type="inferred from homology"/>
<comment type="similarity">
    <text evidence="4">Belongs to the BRAT1 family.</text>
</comment>
<protein>
    <submittedName>
        <fullName evidence="6">BRAT1 isoform 6</fullName>
    </submittedName>
</protein>
<evidence type="ECO:0000256" key="3">
    <source>
        <dbReference type="ARBA" id="ARBA00022737"/>
    </source>
</evidence>
<dbReference type="EMBL" id="NBAG03000362">
    <property type="protein sequence ID" value="PNI35165.1"/>
    <property type="molecule type" value="Genomic_DNA"/>
</dbReference>
<sequence length="928" mass="99952">MDPECAQLLPALCAVLVDPRQPVADDTCLEKLLDWFKTVTEGESSVVLLQEHPCLVELLSHVLKVQDLSSGVLSFSLRLAGTFAAQENCFQYLQQGELLPGLFGEAGPLGRAAWAVPTVRSGWIQGLRSLAQHPSALRFLADHGAVDTIFSLQGDSSLFVASAASQLLVHVLALSMQGGAEGQPCLPGGDWPACAQRIMDHVEESLCSAATPKVTQALNVLTTTFGRCQSPWTEALWVRLSPRVACLLERDPIPAAHSFVDLLLCVARSPVFSSSDGSLWETVARALSCLGPTHMGPLALGILKLEHCPQALRTQAFQVLLQPLACVLKATVQAPGPPGLLDGTADDATTVDTLLASKSSCAGLLCRTLAHLEELQPLPQRPSPWPQASLLGATVTVLRLCDGSAAPASSVGGHLCGTLAGCVRVQRAALDFLGTLSQGTGPQELVTQALAVLLECLESPGSSPTASADGAFTQGHRAAAQRASRRRWLHGAGPGPLVGEDTSARRAPHRAGPWQVQTLCHLPLSRQQTTLEEGPRASWDPKEKVPCVNWSCFDVEIPLPGLWVFCPPYLLQVLKKAFQATLRWLLSSPKTPGCSDLGPLIPQFLRELFPVLQKRLCHPCWEVRDSALEFLTQLSRHWGGQADFRCALLASEVPELALQLLQDPESYVRASAVTAMGQLSSQGLHAPTSPEHAEARQSLFPELLHILSVDSEGFPRRAVMQVFTEWLRDGHADAARDMEQFVATVLQVASRDLDWEVRAQGLELALVFLGQTLGPLRTHCPYAVALPEVAPAQPLTEALRALCHVGLFDFAFCALFDCDRPVAQKSCDLLLFLRDKIASYSSLREARGGPNTASAEATLPRWRAGEQAQPPGDQEPEAVLAMLRSLDLEGLRSTLAESSDHVEKSPQSLLQDMLATGGFLQGDEADCY</sequence>
<dbReference type="PANTHER" id="PTHR21331:SF2">
    <property type="entry name" value="BRCA1-ASSOCIATED ATM ACTIVATOR 1"/>
    <property type="match status" value="1"/>
</dbReference>
<keyword evidence="3" id="KW-0677">Repeat</keyword>
<dbReference type="InterPro" id="IPR016024">
    <property type="entry name" value="ARM-type_fold"/>
</dbReference>
<dbReference type="SUPFAM" id="SSF48371">
    <property type="entry name" value="ARM repeat"/>
    <property type="match status" value="1"/>
</dbReference>
<dbReference type="Gene3D" id="1.25.10.10">
    <property type="entry name" value="Leucine-rich Repeat Variant"/>
    <property type="match status" value="1"/>
</dbReference>
<gene>
    <name evidence="6" type="ORF">CK820_G0038338</name>
</gene>
<dbReference type="Proteomes" id="UP000236370">
    <property type="component" value="Unassembled WGS sequence"/>
</dbReference>
<accession>A0A2J8KJG3</accession>
<dbReference type="GO" id="GO:0006974">
    <property type="term" value="P:DNA damage response"/>
    <property type="evidence" value="ECO:0007669"/>
    <property type="project" value="InterPro"/>
</dbReference>
<dbReference type="InterPro" id="IPR038904">
    <property type="entry name" value="BRAT1"/>
</dbReference>